<dbReference type="STRING" id="103827.A0A0N5D003"/>
<evidence type="ECO:0000256" key="2">
    <source>
        <dbReference type="ARBA" id="ARBA00022692"/>
    </source>
</evidence>
<organism evidence="11">
    <name type="scientific">Thelazia callipaeda</name>
    <name type="common">Oriental eyeworm</name>
    <name type="synonym">Parasitic nematode</name>
    <dbReference type="NCBI Taxonomy" id="103827"/>
    <lineage>
        <taxon>Eukaryota</taxon>
        <taxon>Metazoa</taxon>
        <taxon>Ecdysozoa</taxon>
        <taxon>Nematoda</taxon>
        <taxon>Chromadorea</taxon>
        <taxon>Rhabditida</taxon>
        <taxon>Spirurina</taxon>
        <taxon>Spiruromorpha</taxon>
        <taxon>Thelazioidea</taxon>
        <taxon>Thelaziidae</taxon>
        <taxon>Thelazia</taxon>
    </lineage>
</organism>
<dbReference type="GO" id="GO:0061617">
    <property type="term" value="C:MICOS complex"/>
    <property type="evidence" value="ECO:0007669"/>
    <property type="project" value="TreeGrafter"/>
</dbReference>
<proteinExistence type="inferred from homology"/>
<gene>
    <name evidence="9" type="ORF">TCLT_LOCUS6091</name>
</gene>
<evidence type="ECO:0000256" key="1">
    <source>
        <dbReference type="ARBA" id="ARBA00010877"/>
    </source>
</evidence>
<evidence type="ECO:0000313" key="11">
    <source>
        <dbReference type="WBParaSite" id="TCLT_0000610201-mRNA-1"/>
    </source>
</evidence>
<sequence length="525" mass="60349">MDFQSLSAMEKRLKASLQSAIEKVHSATEAKYTTVDRINDHTRIMKKTIDEGEKGDWVQVTNAQEKVDEAMSNDARQERDARNYLDNVKKIIELGEEDELTRSSPLLQNALETVHKLVRQLDEMNFVVRKTRNEGRVLSEYKDLIDKSRKQFASELKSVLPHVDIHAQELKLNEDELNALIAHAHLKVDQLRQQLAEQQVREEQNIALALEEQKKSQSKLNEEEINLKIQKLREEMQSEAEKKLLIQRKLWDSELEEKLQRASAAHSQHIEEVVRAQRSLFDIEEKQKIEQAVLEERSHVNANLVLAQKKLEGIEAALKSRSSQDLKNRRAKYIWIASQDMVDSVVYGIRGGAADESRKKPLATELHSIREADKNDDFVACLIGALTDDIIYNGVFTEEDLKARFSKLYKICRRIAKMNDNNMGLFQYCLSFLQNALSFDSSEKFSKAEKFDPVTLDSYEILARTKSLVREGDLNSAVRMLQLLTGPARYVARDWINDARAHLEARFIAEVLISHAAINNYSSIY</sequence>
<dbReference type="OMA" id="WIKFREL"/>
<comment type="similarity">
    <text evidence="1 7">Belongs to the MICOS complex subunit Mic60 family.</text>
</comment>
<keyword evidence="10" id="KW-1185">Reference proteome</keyword>
<keyword evidence="4" id="KW-1133">Transmembrane helix</keyword>
<reference evidence="9 10" key="2">
    <citation type="submission" date="2018-11" db="EMBL/GenBank/DDBJ databases">
        <authorList>
            <consortium name="Pathogen Informatics"/>
        </authorList>
    </citation>
    <scope>NUCLEOTIDE SEQUENCE [LARGE SCALE GENOMIC DNA]</scope>
</reference>
<evidence type="ECO:0000313" key="9">
    <source>
        <dbReference type="EMBL" id="VDN03413.1"/>
    </source>
</evidence>
<evidence type="ECO:0000256" key="5">
    <source>
        <dbReference type="ARBA" id="ARBA00023128"/>
    </source>
</evidence>
<accession>A0A0N5D003</accession>
<dbReference type="PANTHER" id="PTHR15415:SF7">
    <property type="entry name" value="MICOS COMPLEX SUBUNIT MIC60"/>
    <property type="match status" value="1"/>
</dbReference>
<dbReference type="Pfam" id="PF09731">
    <property type="entry name" value="Mitofilin"/>
    <property type="match status" value="1"/>
</dbReference>
<evidence type="ECO:0000256" key="7">
    <source>
        <dbReference type="RuleBase" id="RU363000"/>
    </source>
</evidence>
<comment type="function">
    <text evidence="7">Component of the MICOS complex, a large protein complex of the mitochondrial inner membrane that plays crucial roles in the maintenance of crista junctions, inner membrane architecture, and formation of contact sites to the outer membrane.</text>
</comment>
<dbReference type="AlphaFoldDB" id="A0A0N5D003"/>
<keyword evidence="3 7" id="KW-0999">Mitochondrion inner membrane</keyword>
<evidence type="ECO:0000256" key="6">
    <source>
        <dbReference type="ARBA" id="ARBA00023136"/>
    </source>
</evidence>
<keyword evidence="5 7" id="KW-0496">Mitochondrion</keyword>
<evidence type="ECO:0000256" key="8">
    <source>
        <dbReference type="SAM" id="Coils"/>
    </source>
</evidence>
<comment type="subunit">
    <text evidence="7">Component of the mitochondrial contact site and cristae organizing system (MICOS) complex.</text>
</comment>
<dbReference type="Proteomes" id="UP000276776">
    <property type="component" value="Unassembled WGS sequence"/>
</dbReference>
<dbReference type="GO" id="GO:0042407">
    <property type="term" value="P:cristae formation"/>
    <property type="evidence" value="ECO:0007669"/>
    <property type="project" value="TreeGrafter"/>
</dbReference>
<dbReference type="InterPro" id="IPR019133">
    <property type="entry name" value="MIC60"/>
</dbReference>
<dbReference type="PANTHER" id="PTHR15415">
    <property type="entry name" value="MITOFILIN"/>
    <property type="match status" value="1"/>
</dbReference>
<comment type="subcellular location">
    <subcellularLocation>
        <location evidence="7">Mitochondrion inner membrane</location>
        <topology evidence="7">Single-pass membrane protein</topology>
    </subcellularLocation>
</comment>
<dbReference type="OrthoDB" id="10261039at2759"/>
<evidence type="ECO:0000256" key="3">
    <source>
        <dbReference type="ARBA" id="ARBA00022792"/>
    </source>
</evidence>
<keyword evidence="8" id="KW-0175">Coiled coil</keyword>
<dbReference type="WBParaSite" id="TCLT_0000610201-mRNA-1">
    <property type="protein sequence ID" value="TCLT_0000610201-mRNA-1"/>
    <property type="gene ID" value="TCLT_0000610201"/>
</dbReference>
<reference evidence="11" key="1">
    <citation type="submission" date="2017-02" db="UniProtKB">
        <authorList>
            <consortium name="WormBaseParasite"/>
        </authorList>
    </citation>
    <scope>IDENTIFICATION</scope>
</reference>
<evidence type="ECO:0000313" key="10">
    <source>
        <dbReference type="Proteomes" id="UP000276776"/>
    </source>
</evidence>
<protein>
    <recommendedName>
        <fullName evidence="7">MICOS complex subunit MIC60</fullName>
    </recommendedName>
    <alternativeName>
        <fullName evidence="7">Mitofilin</fullName>
    </alternativeName>
</protein>
<name>A0A0N5D003_THECL</name>
<keyword evidence="2 7" id="KW-0812">Transmembrane</keyword>
<feature type="coiled-coil region" evidence="8">
    <location>
        <begin position="174"/>
        <end position="249"/>
    </location>
</feature>
<dbReference type="EMBL" id="UYYF01004389">
    <property type="protein sequence ID" value="VDN03413.1"/>
    <property type="molecule type" value="Genomic_DNA"/>
</dbReference>
<evidence type="ECO:0000256" key="4">
    <source>
        <dbReference type="ARBA" id="ARBA00022989"/>
    </source>
</evidence>
<keyword evidence="6" id="KW-0472">Membrane</keyword>